<sequence length="146" mass="17369">MYHAFALLFVLSYLYLHYWKSLFCSTQYCHVRPVLLWLSSLLLDYAEMWFGNSGPEDKSGWPNTVDNGSCGFLDLNQQYNCCNICFCWWKGTFSFIIELLQMIQSPILHLWTKNKPKAEYCKEKVYLIKKSPSLFPFDDHSRYKNF</sequence>
<keyword evidence="2" id="KW-1185">Reference proteome</keyword>
<gene>
    <name evidence="1" type="ORF">ACH5RR_023857</name>
</gene>
<proteinExistence type="predicted"/>
<evidence type="ECO:0000313" key="1">
    <source>
        <dbReference type="EMBL" id="KAL3516955.1"/>
    </source>
</evidence>
<accession>A0ABD2ZF69</accession>
<organism evidence="1 2">
    <name type="scientific">Cinchona calisaya</name>
    <dbReference type="NCBI Taxonomy" id="153742"/>
    <lineage>
        <taxon>Eukaryota</taxon>
        <taxon>Viridiplantae</taxon>
        <taxon>Streptophyta</taxon>
        <taxon>Embryophyta</taxon>
        <taxon>Tracheophyta</taxon>
        <taxon>Spermatophyta</taxon>
        <taxon>Magnoliopsida</taxon>
        <taxon>eudicotyledons</taxon>
        <taxon>Gunneridae</taxon>
        <taxon>Pentapetalae</taxon>
        <taxon>asterids</taxon>
        <taxon>lamiids</taxon>
        <taxon>Gentianales</taxon>
        <taxon>Rubiaceae</taxon>
        <taxon>Cinchonoideae</taxon>
        <taxon>Cinchoneae</taxon>
        <taxon>Cinchona</taxon>
    </lineage>
</organism>
<reference evidence="1 2" key="1">
    <citation type="submission" date="2024-11" db="EMBL/GenBank/DDBJ databases">
        <title>A near-complete genome assembly of Cinchona calisaya.</title>
        <authorList>
            <person name="Lian D.C."/>
            <person name="Zhao X.W."/>
            <person name="Wei L."/>
        </authorList>
    </citation>
    <scope>NUCLEOTIDE SEQUENCE [LARGE SCALE GENOMIC DNA]</scope>
    <source>
        <tissue evidence="1">Nenye</tissue>
    </source>
</reference>
<dbReference type="Proteomes" id="UP001630127">
    <property type="component" value="Unassembled WGS sequence"/>
</dbReference>
<name>A0ABD2ZF69_9GENT</name>
<evidence type="ECO:0000313" key="2">
    <source>
        <dbReference type="Proteomes" id="UP001630127"/>
    </source>
</evidence>
<comment type="caution">
    <text evidence="1">The sequence shown here is derived from an EMBL/GenBank/DDBJ whole genome shotgun (WGS) entry which is preliminary data.</text>
</comment>
<protein>
    <submittedName>
        <fullName evidence="1">Uncharacterized protein</fullName>
    </submittedName>
</protein>
<dbReference type="EMBL" id="JBJUIK010000010">
    <property type="protein sequence ID" value="KAL3516955.1"/>
    <property type="molecule type" value="Genomic_DNA"/>
</dbReference>
<dbReference type="AlphaFoldDB" id="A0ABD2ZF69"/>